<organism evidence="9 10">
    <name type="scientific">Streptomyces tateyamensis</name>
    <dbReference type="NCBI Taxonomy" id="565073"/>
    <lineage>
        <taxon>Bacteria</taxon>
        <taxon>Bacillati</taxon>
        <taxon>Actinomycetota</taxon>
        <taxon>Actinomycetes</taxon>
        <taxon>Kitasatosporales</taxon>
        <taxon>Streptomycetaceae</taxon>
        <taxon>Streptomyces</taxon>
    </lineage>
</organism>
<dbReference type="Gene3D" id="1.20.1250.20">
    <property type="entry name" value="MFS general substrate transporter like domains"/>
    <property type="match status" value="1"/>
</dbReference>
<feature type="transmembrane region" description="Helical" evidence="7">
    <location>
        <begin position="371"/>
        <end position="390"/>
    </location>
</feature>
<keyword evidence="5 7" id="KW-1133">Transmembrane helix</keyword>
<reference evidence="9 10" key="1">
    <citation type="submission" date="2018-03" db="EMBL/GenBank/DDBJ databases">
        <title>Bioinformatic expansion and discovery of thiopeptide antibiotics.</title>
        <authorList>
            <person name="Schwalen C.J."/>
            <person name="Hudson G.A."/>
            <person name="Mitchell D.A."/>
        </authorList>
    </citation>
    <scope>NUCLEOTIDE SEQUENCE [LARGE SCALE GENOMIC DNA]</scope>
    <source>
        <strain evidence="9 10">ATCC 21389</strain>
    </source>
</reference>
<dbReference type="InterPro" id="IPR050171">
    <property type="entry name" value="MFS_Transporters"/>
</dbReference>
<accession>A0A2V4N8U5</accession>
<dbReference type="AlphaFoldDB" id="A0A2V4N8U5"/>
<name>A0A2V4N8U5_9ACTN</name>
<feature type="transmembrane region" description="Helical" evidence="7">
    <location>
        <begin position="303"/>
        <end position="327"/>
    </location>
</feature>
<dbReference type="Proteomes" id="UP000248039">
    <property type="component" value="Unassembled WGS sequence"/>
</dbReference>
<dbReference type="PANTHER" id="PTHR23517:SF13">
    <property type="entry name" value="MAJOR FACILITATOR SUPERFAMILY MFS_1"/>
    <property type="match status" value="1"/>
</dbReference>
<feature type="transmembrane region" description="Helical" evidence="7">
    <location>
        <begin position="45"/>
        <end position="67"/>
    </location>
</feature>
<feature type="transmembrane region" description="Helical" evidence="7">
    <location>
        <begin position="339"/>
        <end position="365"/>
    </location>
</feature>
<evidence type="ECO:0000256" key="5">
    <source>
        <dbReference type="ARBA" id="ARBA00022989"/>
    </source>
</evidence>
<evidence type="ECO:0000256" key="7">
    <source>
        <dbReference type="SAM" id="Phobius"/>
    </source>
</evidence>
<dbReference type="RefSeq" id="WP_110672858.1">
    <property type="nucleotide sequence ID" value="NZ_PYBW01000134.1"/>
</dbReference>
<keyword evidence="6 7" id="KW-0472">Membrane</keyword>
<dbReference type="EMBL" id="PYBW01000134">
    <property type="protein sequence ID" value="PYC68707.1"/>
    <property type="molecule type" value="Genomic_DNA"/>
</dbReference>
<feature type="transmembrane region" description="Helical" evidence="7">
    <location>
        <begin position="79"/>
        <end position="95"/>
    </location>
</feature>
<evidence type="ECO:0000256" key="2">
    <source>
        <dbReference type="ARBA" id="ARBA00022448"/>
    </source>
</evidence>
<dbReference type="GO" id="GO:0005886">
    <property type="term" value="C:plasma membrane"/>
    <property type="evidence" value="ECO:0007669"/>
    <property type="project" value="UniProtKB-SubCell"/>
</dbReference>
<dbReference type="GO" id="GO:0022857">
    <property type="term" value="F:transmembrane transporter activity"/>
    <property type="evidence" value="ECO:0007669"/>
    <property type="project" value="InterPro"/>
</dbReference>
<evidence type="ECO:0000256" key="1">
    <source>
        <dbReference type="ARBA" id="ARBA00004651"/>
    </source>
</evidence>
<feature type="transmembrane region" description="Helical" evidence="7">
    <location>
        <begin position="101"/>
        <end position="126"/>
    </location>
</feature>
<dbReference type="PROSITE" id="PS50850">
    <property type="entry name" value="MFS"/>
    <property type="match status" value="1"/>
</dbReference>
<feature type="transmembrane region" description="Helical" evidence="7">
    <location>
        <begin position="138"/>
        <end position="162"/>
    </location>
</feature>
<keyword evidence="4 7" id="KW-0812">Transmembrane</keyword>
<dbReference type="Pfam" id="PF07690">
    <property type="entry name" value="MFS_1"/>
    <property type="match status" value="1"/>
</dbReference>
<feature type="transmembrane region" description="Helical" evidence="7">
    <location>
        <begin position="209"/>
        <end position="229"/>
    </location>
</feature>
<gene>
    <name evidence="9" type="ORF">C7C46_28760</name>
</gene>
<evidence type="ECO:0000256" key="6">
    <source>
        <dbReference type="ARBA" id="ARBA00023136"/>
    </source>
</evidence>
<dbReference type="InterPro" id="IPR036259">
    <property type="entry name" value="MFS_trans_sf"/>
</dbReference>
<dbReference type="InterPro" id="IPR011701">
    <property type="entry name" value="MFS"/>
</dbReference>
<proteinExistence type="predicted"/>
<keyword evidence="3" id="KW-1003">Cell membrane</keyword>
<evidence type="ECO:0000256" key="4">
    <source>
        <dbReference type="ARBA" id="ARBA00022692"/>
    </source>
</evidence>
<evidence type="ECO:0000313" key="9">
    <source>
        <dbReference type="EMBL" id="PYC68707.1"/>
    </source>
</evidence>
<evidence type="ECO:0000259" key="8">
    <source>
        <dbReference type="PROSITE" id="PS50850"/>
    </source>
</evidence>
<dbReference type="PANTHER" id="PTHR23517">
    <property type="entry name" value="RESISTANCE PROTEIN MDTM, PUTATIVE-RELATED-RELATED"/>
    <property type="match status" value="1"/>
</dbReference>
<protein>
    <submittedName>
        <fullName evidence="9">MFS transporter</fullName>
    </submittedName>
</protein>
<feature type="transmembrane region" description="Helical" evidence="7">
    <location>
        <begin position="249"/>
        <end position="270"/>
    </location>
</feature>
<keyword evidence="2" id="KW-0813">Transport</keyword>
<feature type="transmembrane region" description="Helical" evidence="7">
    <location>
        <begin position="168"/>
        <end position="188"/>
    </location>
</feature>
<dbReference type="InterPro" id="IPR020846">
    <property type="entry name" value="MFS_dom"/>
</dbReference>
<sequence length="433" mass="43610">MVPIGSQLPRALAFWLVAAVLALLLFASGAPSPLYVTYQQAWHFSPLALTAVYAANALSLLVTLLFVGSLSDHLGRRPVLLAAVLVELGSMLLFAEARGLAWLFAGRIVQGVATGAATGALSAALIDLQPAGSRLGALVTNAASAGGLAVGALCAGLLVAYGPAPTRLVFWLLVTAFDAALPLLAVLPETVRPDGGWRRTLRPELAVPPAVRGAFTALLPSVVASWALAGLYLSLGGSLVRSVLHLHSLLAGGLVIVALQGTSAVVAVAARDWSVRRSLLVGPVALILGVALAMPALRTGSAALFFLGSAVAGVGFGPSFSGALRTLTALAPADRRAEVVTAVYVASYLALSLPAVAAGLAVSHVGLTTTATWYGAAVCVLEAVALLGTLRRREAAATGAAASPAPAQAEPALPVTGPGCAAPCPRTLAAQSH</sequence>
<dbReference type="SUPFAM" id="SSF103473">
    <property type="entry name" value="MFS general substrate transporter"/>
    <property type="match status" value="1"/>
</dbReference>
<evidence type="ECO:0000313" key="10">
    <source>
        <dbReference type="Proteomes" id="UP000248039"/>
    </source>
</evidence>
<evidence type="ECO:0000256" key="3">
    <source>
        <dbReference type="ARBA" id="ARBA00022475"/>
    </source>
</evidence>
<dbReference type="OrthoDB" id="3177957at2"/>
<feature type="domain" description="Major facilitator superfamily (MFS) profile" evidence="8">
    <location>
        <begin position="13"/>
        <end position="394"/>
    </location>
</feature>
<keyword evidence="10" id="KW-1185">Reference proteome</keyword>
<comment type="caution">
    <text evidence="9">The sequence shown here is derived from an EMBL/GenBank/DDBJ whole genome shotgun (WGS) entry which is preliminary data.</text>
</comment>
<comment type="subcellular location">
    <subcellularLocation>
        <location evidence="1">Cell membrane</location>
        <topology evidence="1">Multi-pass membrane protein</topology>
    </subcellularLocation>
</comment>
<feature type="transmembrane region" description="Helical" evidence="7">
    <location>
        <begin position="279"/>
        <end position="297"/>
    </location>
</feature>